<feature type="transmembrane region" description="Helical" evidence="10">
    <location>
        <begin position="45"/>
        <end position="68"/>
    </location>
</feature>
<dbReference type="GO" id="GO:0006817">
    <property type="term" value="P:phosphate ion transport"/>
    <property type="evidence" value="ECO:0007669"/>
    <property type="project" value="UniProtKB-KW"/>
</dbReference>
<evidence type="ECO:0000256" key="9">
    <source>
        <dbReference type="SAM" id="MobiDB-lite"/>
    </source>
</evidence>
<dbReference type="GO" id="GO:0005886">
    <property type="term" value="C:plasma membrane"/>
    <property type="evidence" value="ECO:0007669"/>
    <property type="project" value="UniProtKB-SubCell"/>
</dbReference>
<dbReference type="SUPFAM" id="SSF161098">
    <property type="entry name" value="MetI-like"/>
    <property type="match status" value="1"/>
</dbReference>
<reference evidence="12" key="1">
    <citation type="submission" date="2018-05" db="EMBL/GenBank/DDBJ databases">
        <authorList>
            <person name="Lanie J.A."/>
            <person name="Ng W.-L."/>
            <person name="Kazmierczak K.M."/>
            <person name="Andrzejewski T.M."/>
            <person name="Davidsen T.M."/>
            <person name="Wayne K.J."/>
            <person name="Tettelin H."/>
            <person name="Glass J.I."/>
            <person name="Rusch D."/>
            <person name="Podicherti R."/>
            <person name="Tsui H.-C.T."/>
            <person name="Winkler M.E."/>
        </authorList>
    </citation>
    <scope>NUCLEOTIDE SEQUENCE</scope>
</reference>
<evidence type="ECO:0000256" key="7">
    <source>
        <dbReference type="ARBA" id="ARBA00022989"/>
    </source>
</evidence>
<dbReference type="NCBIfam" id="TIGR02138">
    <property type="entry name" value="phosphate_pstC"/>
    <property type="match status" value="1"/>
</dbReference>
<dbReference type="PANTHER" id="PTHR30425:SF1">
    <property type="entry name" value="PHOSPHATE TRANSPORT SYSTEM PERMEASE PROTEIN PSTC"/>
    <property type="match status" value="1"/>
</dbReference>
<keyword evidence="4" id="KW-1003">Cell membrane</keyword>
<evidence type="ECO:0000256" key="6">
    <source>
        <dbReference type="ARBA" id="ARBA00022692"/>
    </source>
</evidence>
<evidence type="ECO:0000256" key="4">
    <source>
        <dbReference type="ARBA" id="ARBA00022475"/>
    </source>
</evidence>
<feature type="transmembrane region" description="Helical" evidence="10">
    <location>
        <begin position="104"/>
        <end position="132"/>
    </location>
</feature>
<dbReference type="PANTHER" id="PTHR30425">
    <property type="entry name" value="PHOSPHATE TRANSPORT SYSTEM PERMEASE PROTEIN PST"/>
    <property type="match status" value="1"/>
</dbReference>
<organism evidence="12">
    <name type="scientific">marine metagenome</name>
    <dbReference type="NCBI Taxonomy" id="408172"/>
    <lineage>
        <taxon>unclassified sequences</taxon>
        <taxon>metagenomes</taxon>
        <taxon>ecological metagenomes</taxon>
    </lineage>
</organism>
<sequence>MGDRLEPANAAKQTARTPMSVGDRDGTKQIVDADQRGFDWFLDKAFQVIFFIGGISAIVFIFGIFTFIMREGLEFILGNFNAAEFFLSQRWMPTSRSNPTFGALALILGTASVTGLAMVVSVPFSLGAAIYIGEFATGKTRETLKVLVELLAVIPSVVWGFIGLSIMNPLIIQVFDVSVGLNVLNAGIILGLMAAPIMTTIAEDAMKAVPDTYREAAEAMGATRWQIIFKVVLPASKNGLIAAILLGIGRAFGETMAVLMATGHAINIPTSIFDSVRALTATIAAELGEAPVGSDHYGALFALGIVLFIITFLINLTADLFIRGSRDY</sequence>
<accession>A0A381SYT6</accession>
<feature type="transmembrane region" description="Helical" evidence="10">
    <location>
        <begin position="186"/>
        <end position="206"/>
    </location>
</feature>
<evidence type="ECO:0000256" key="8">
    <source>
        <dbReference type="ARBA" id="ARBA00023136"/>
    </source>
</evidence>
<dbReference type="InterPro" id="IPR011864">
    <property type="entry name" value="Phosphate_PstC"/>
</dbReference>
<evidence type="ECO:0000259" key="11">
    <source>
        <dbReference type="PROSITE" id="PS50928"/>
    </source>
</evidence>
<evidence type="ECO:0000256" key="5">
    <source>
        <dbReference type="ARBA" id="ARBA00022592"/>
    </source>
</evidence>
<evidence type="ECO:0000313" key="12">
    <source>
        <dbReference type="EMBL" id="SVA09162.1"/>
    </source>
</evidence>
<dbReference type="CDD" id="cd06261">
    <property type="entry name" value="TM_PBP2"/>
    <property type="match status" value="1"/>
</dbReference>
<dbReference type="InterPro" id="IPR051124">
    <property type="entry name" value="Phosphate_Transport_Permease"/>
</dbReference>
<dbReference type="InterPro" id="IPR000515">
    <property type="entry name" value="MetI-like"/>
</dbReference>
<comment type="similarity">
    <text evidence="2">Belongs to the binding-protein-dependent transport system permease family. CysTW subfamily.</text>
</comment>
<dbReference type="EMBL" id="UINC01003777">
    <property type="protein sequence ID" value="SVA09162.1"/>
    <property type="molecule type" value="Genomic_DNA"/>
</dbReference>
<evidence type="ECO:0000256" key="10">
    <source>
        <dbReference type="SAM" id="Phobius"/>
    </source>
</evidence>
<dbReference type="GO" id="GO:0005315">
    <property type="term" value="F:phosphate transmembrane transporter activity"/>
    <property type="evidence" value="ECO:0007669"/>
    <property type="project" value="InterPro"/>
</dbReference>
<gene>
    <name evidence="12" type="ORF">METZ01_LOCUS62016</name>
</gene>
<feature type="transmembrane region" description="Helical" evidence="10">
    <location>
        <begin position="297"/>
        <end position="322"/>
    </location>
</feature>
<comment type="subcellular location">
    <subcellularLocation>
        <location evidence="1">Cell membrane</location>
        <topology evidence="1">Multi-pass membrane protein</topology>
    </subcellularLocation>
</comment>
<keyword evidence="3" id="KW-0813">Transport</keyword>
<dbReference type="AlphaFoldDB" id="A0A381SYT6"/>
<dbReference type="PROSITE" id="PS50928">
    <property type="entry name" value="ABC_TM1"/>
    <property type="match status" value="1"/>
</dbReference>
<keyword evidence="6 10" id="KW-0812">Transmembrane</keyword>
<protein>
    <recommendedName>
        <fullName evidence="11">ABC transmembrane type-1 domain-containing protein</fullName>
    </recommendedName>
</protein>
<evidence type="ECO:0000256" key="3">
    <source>
        <dbReference type="ARBA" id="ARBA00022448"/>
    </source>
</evidence>
<feature type="transmembrane region" description="Helical" evidence="10">
    <location>
        <begin position="144"/>
        <end position="166"/>
    </location>
</feature>
<keyword evidence="5" id="KW-0592">Phosphate transport</keyword>
<dbReference type="Gene3D" id="1.10.3720.10">
    <property type="entry name" value="MetI-like"/>
    <property type="match status" value="1"/>
</dbReference>
<evidence type="ECO:0000256" key="1">
    <source>
        <dbReference type="ARBA" id="ARBA00004651"/>
    </source>
</evidence>
<keyword evidence="8 10" id="KW-0472">Membrane</keyword>
<dbReference type="InterPro" id="IPR035906">
    <property type="entry name" value="MetI-like_sf"/>
</dbReference>
<proteinExistence type="inferred from homology"/>
<feature type="domain" description="ABC transmembrane type-1" evidence="11">
    <location>
        <begin position="107"/>
        <end position="318"/>
    </location>
</feature>
<keyword evidence="7 10" id="KW-1133">Transmembrane helix</keyword>
<dbReference type="Pfam" id="PF00528">
    <property type="entry name" value="BPD_transp_1"/>
    <property type="match status" value="1"/>
</dbReference>
<name>A0A381SYT6_9ZZZZ</name>
<evidence type="ECO:0000256" key="2">
    <source>
        <dbReference type="ARBA" id="ARBA00007069"/>
    </source>
</evidence>
<feature type="region of interest" description="Disordered" evidence="9">
    <location>
        <begin position="1"/>
        <end position="24"/>
    </location>
</feature>